<sequence>MKITRIIALGIVAGTLGWTEGTAQSLRNSGPPAEIPPSSYTGRQYVDSRGCVYIRAGIDGAVNWVPRVARSRQQLCGFEPTQISRAQRAAAPSTSSQPELITLPEADRPGGQAVAVQSPAPAQPTRRATTPAVPRQSAPVVRRPAATAVPQKPRRTAPAPVVRQARQPQRRVQQPAPQAQRRVLQPAPIAPRPSAAAPAAGTCPGASAISQQYINKTGVRCGPQAQSPVSYGDGSGIGPQSSLTPNTRVLPTHVYQQRRQAADVTVPAGYRTVWQDDRLNPRRAEGAFQPSRAIAGHSAAYQSAFQGQDRFNPQRGRGGANGDSAMARVWKSTVPRTLIPAPVDKQIVRRVVPRGVFEATPEPLTATNSFHISTRSASEAVKSTPRYIRAATFADAQAASAALQRVRGAGLPARLGRVTRNGQSYKVVLAGPFQSKDRAQDALNRVRGAGFSGARMSN</sequence>
<name>A0A1G5PZC7_9RHOB</name>
<evidence type="ECO:0000313" key="3">
    <source>
        <dbReference type="EMBL" id="SCZ54954.1"/>
    </source>
</evidence>
<dbReference type="PROSITE" id="PS51724">
    <property type="entry name" value="SPOR"/>
    <property type="match status" value="1"/>
</dbReference>
<evidence type="ECO:0000313" key="4">
    <source>
        <dbReference type="Proteomes" id="UP000198767"/>
    </source>
</evidence>
<dbReference type="Gene3D" id="3.30.70.1070">
    <property type="entry name" value="Sporulation related repeat"/>
    <property type="match status" value="1"/>
</dbReference>
<accession>A0A1G5PZC7</accession>
<feature type="region of interest" description="Disordered" evidence="1">
    <location>
        <begin position="87"/>
        <end position="181"/>
    </location>
</feature>
<evidence type="ECO:0000259" key="2">
    <source>
        <dbReference type="PROSITE" id="PS51724"/>
    </source>
</evidence>
<keyword evidence="4" id="KW-1185">Reference proteome</keyword>
<dbReference type="Proteomes" id="UP000198767">
    <property type="component" value="Unassembled WGS sequence"/>
</dbReference>
<feature type="domain" description="SPOR" evidence="2">
    <location>
        <begin position="380"/>
        <end position="458"/>
    </location>
</feature>
<dbReference type="InterPro" id="IPR007730">
    <property type="entry name" value="SPOR-like_dom"/>
</dbReference>
<protein>
    <submittedName>
        <fullName evidence="3">Sporulation related domain-containing protein</fullName>
    </submittedName>
</protein>
<dbReference type="SUPFAM" id="SSF110997">
    <property type="entry name" value="Sporulation related repeat"/>
    <property type="match status" value="1"/>
</dbReference>
<reference evidence="3 4" key="1">
    <citation type="submission" date="2016-10" db="EMBL/GenBank/DDBJ databases">
        <authorList>
            <person name="de Groot N.N."/>
        </authorList>
    </citation>
    <scope>NUCLEOTIDE SEQUENCE [LARGE SCALE GENOMIC DNA]</scope>
    <source>
        <strain evidence="3 4">U95</strain>
    </source>
</reference>
<dbReference type="Pfam" id="PF05036">
    <property type="entry name" value="SPOR"/>
    <property type="match status" value="1"/>
</dbReference>
<dbReference type="RefSeq" id="WP_090216637.1">
    <property type="nucleotide sequence ID" value="NZ_FMWG01000002.1"/>
</dbReference>
<dbReference type="InterPro" id="IPR036680">
    <property type="entry name" value="SPOR-like_sf"/>
</dbReference>
<evidence type="ECO:0000256" key="1">
    <source>
        <dbReference type="SAM" id="MobiDB-lite"/>
    </source>
</evidence>
<proteinExistence type="predicted"/>
<dbReference type="EMBL" id="FMWG01000002">
    <property type="protein sequence ID" value="SCZ54954.1"/>
    <property type="molecule type" value="Genomic_DNA"/>
</dbReference>
<dbReference type="GO" id="GO:0042834">
    <property type="term" value="F:peptidoglycan binding"/>
    <property type="evidence" value="ECO:0007669"/>
    <property type="project" value="InterPro"/>
</dbReference>
<feature type="compositionally biased region" description="Low complexity" evidence="1">
    <location>
        <begin position="157"/>
        <end position="181"/>
    </location>
</feature>
<gene>
    <name evidence="3" type="ORF">SAMN04488118_102358</name>
</gene>
<dbReference type="STRING" id="1156985.SAMN04488118_102358"/>
<dbReference type="AlphaFoldDB" id="A0A1G5PZC7"/>
<organism evidence="3 4">
    <name type="scientific">Epibacterium ulvae</name>
    <dbReference type="NCBI Taxonomy" id="1156985"/>
    <lineage>
        <taxon>Bacteria</taxon>
        <taxon>Pseudomonadati</taxon>
        <taxon>Pseudomonadota</taxon>
        <taxon>Alphaproteobacteria</taxon>
        <taxon>Rhodobacterales</taxon>
        <taxon>Roseobacteraceae</taxon>
        <taxon>Epibacterium</taxon>
    </lineage>
</organism>
<dbReference type="OrthoDB" id="7843142at2"/>
<feature type="compositionally biased region" description="Low complexity" evidence="1">
    <location>
        <begin position="112"/>
        <end position="124"/>
    </location>
</feature>
<feature type="compositionally biased region" description="Low complexity" evidence="1">
    <location>
        <begin position="138"/>
        <end position="150"/>
    </location>
</feature>